<sequence>MGLMLGSTRDFFSATFTSILGGRDRGPDRGRRRSNRRALTFDFMELRELLAALGAATPFNFFIFDAMNEANSDVEGRLAVGGPLSLMNFSVASAFQGANGGRGADNALVSGTSLTFTNGQINGDLHYRGAPPDLTGVGVTGTIFPNSTPVDFAAARTSLTEYSAFLGTIPPSGSVSVSTSGSTLTLNGNPASALNIFNLTAGQIAATRDGRLNITNVSPTATVLINVSGASIDFTRVNFEYNGVAGRQSFATQILYNLFQATTLNIESASPLGSILAPRAAVTQEVGGAHINGTLIASSLAGFLEGHDYPFEGELPPLGEPEAEADVALSKTASTLTPRPNGAVTFTITLTNLGPDLAQNVVVADLLPAGVTLDSVTVSQGTYDAELGIWDAGNVAVGSPLTLTLVTTVTTCEPVSNLARIIGSETTDPNPGNDASGVTITPYQTDLSLAKTVDDATPTVGDTFTYTVTVTNLGPNAAEGVAVSDRLPSGLTFVSAAPSQGSVDLATSRWLVGTLAPGSSATLLVRVTATSAGRKINNAVVVASDIDDCNPANNIASTVVNVEGPVIPPLEEADVALSKTASTLTPRPNGAVTFTITLTNLGPDLAQNVVVADLLPAGVNLDSVTVSQGTYDAELGIWDAGNVAVGSPLTLTLVTTVTTCEPVSNLARIIGSETTDPNPGNDASGVTITPYQTDLSLAKTVDDATPTVGDTFTYTVTVTVTVTNLGPNAAEGVAVSDRLPSGLTFVSAAPSQGSVDLATSRWLVGTLAPGSSATLLVRVTATSAGRKINNAVVVASDIDDCNPANNIASIVVNVQAVDSNIVVPPTLVDVERIGVHHQPTTLVLTFGSALDPVQAEDVTNYRVIRLIHGKIPGPSVRVTSAVYSPESNTVTLTFARRLSLFARYRLIVNGDPLTGLSTPTAVLLDGRGIGEPGIDAVRGVNGHNFRGRSQRPRQARLAARERRGALGTGHSLAVHQRSFSNLLPKELAVGQLQSGSPRGGPHAR</sequence>
<dbReference type="Gene3D" id="2.60.40.10">
    <property type="entry name" value="Immunoglobulins"/>
    <property type="match status" value="2"/>
</dbReference>
<feature type="domain" description="DUF11" evidence="1">
    <location>
        <begin position="574"/>
        <end position="688"/>
    </location>
</feature>
<dbReference type="InterPro" id="IPR051172">
    <property type="entry name" value="Chlamydia_OmcB"/>
</dbReference>
<dbReference type="InterPro" id="IPR047589">
    <property type="entry name" value="DUF11_rpt"/>
</dbReference>
<dbReference type="EMBL" id="CP155447">
    <property type="protein sequence ID" value="XBH01588.1"/>
    <property type="molecule type" value="Genomic_DNA"/>
</dbReference>
<evidence type="ECO:0000259" key="2">
    <source>
        <dbReference type="Pfam" id="PF20597"/>
    </source>
</evidence>
<dbReference type="PANTHER" id="PTHR34819">
    <property type="entry name" value="LARGE CYSTEINE-RICH PERIPLASMIC PROTEIN OMCB"/>
    <property type="match status" value="1"/>
</dbReference>
<feature type="domain" description="DUF11" evidence="1">
    <location>
        <begin position="694"/>
        <end position="811"/>
    </location>
</feature>
<accession>A0AAU7C8V6</accession>
<feature type="domain" description="Choice-of-anchor A" evidence="2">
    <location>
        <begin position="53"/>
        <end position="307"/>
    </location>
</feature>
<proteinExistence type="predicted"/>
<dbReference type="NCBIfam" id="TIGR01451">
    <property type="entry name" value="B_ant_repeat"/>
    <property type="match status" value="4"/>
</dbReference>
<dbReference type="NCBIfam" id="TIGR04215">
    <property type="entry name" value="choice_anch_A"/>
    <property type="match status" value="1"/>
</dbReference>
<reference evidence="3" key="1">
    <citation type="submission" date="2024-05" db="EMBL/GenBank/DDBJ databases">
        <title>Planctomycetes of the genus Singulisphaera possess chitinolytic capabilities.</title>
        <authorList>
            <person name="Ivanova A."/>
        </authorList>
    </citation>
    <scope>NUCLEOTIDE SEQUENCE</scope>
    <source>
        <strain evidence="3">Ch08T</strain>
    </source>
</reference>
<protein>
    <submittedName>
        <fullName evidence="3">Choice-of-anchor A family protein</fullName>
    </submittedName>
</protein>
<dbReference type="AlphaFoldDB" id="A0AAU7C8V6"/>
<dbReference type="Pfam" id="PF20597">
    <property type="entry name" value="pAdhesive_15"/>
    <property type="match status" value="1"/>
</dbReference>
<dbReference type="PANTHER" id="PTHR34819:SF3">
    <property type="entry name" value="CELL SURFACE PROTEIN"/>
    <property type="match status" value="1"/>
</dbReference>
<feature type="domain" description="DUF11" evidence="1">
    <location>
        <begin position="446"/>
        <end position="559"/>
    </location>
</feature>
<dbReference type="InterPro" id="IPR026588">
    <property type="entry name" value="Choice_anch_A"/>
</dbReference>
<dbReference type="RefSeq" id="WP_406694329.1">
    <property type="nucleotide sequence ID" value="NZ_CP155447.1"/>
</dbReference>
<feature type="domain" description="DUF11" evidence="1">
    <location>
        <begin position="326"/>
        <end position="440"/>
    </location>
</feature>
<dbReference type="InterPro" id="IPR001434">
    <property type="entry name" value="OmcB-like_DUF11"/>
</dbReference>
<dbReference type="Pfam" id="PF01345">
    <property type="entry name" value="DUF11"/>
    <property type="match status" value="4"/>
</dbReference>
<evidence type="ECO:0000259" key="1">
    <source>
        <dbReference type="Pfam" id="PF01345"/>
    </source>
</evidence>
<gene>
    <name evidence="3" type="ORF">V5E97_24960</name>
</gene>
<dbReference type="InterPro" id="IPR013783">
    <property type="entry name" value="Ig-like_fold"/>
</dbReference>
<evidence type="ECO:0000313" key="3">
    <source>
        <dbReference type="EMBL" id="XBH01588.1"/>
    </source>
</evidence>
<name>A0AAU7C8V6_9BACT</name>
<organism evidence="3">
    <name type="scientific">Singulisphaera sp. Ch08</name>
    <dbReference type="NCBI Taxonomy" id="3120278"/>
    <lineage>
        <taxon>Bacteria</taxon>
        <taxon>Pseudomonadati</taxon>
        <taxon>Planctomycetota</taxon>
        <taxon>Planctomycetia</taxon>
        <taxon>Isosphaerales</taxon>
        <taxon>Isosphaeraceae</taxon>
        <taxon>Singulisphaera</taxon>
    </lineage>
</organism>